<dbReference type="GO" id="GO:0004553">
    <property type="term" value="F:hydrolase activity, hydrolyzing O-glycosyl compounds"/>
    <property type="evidence" value="ECO:0007669"/>
    <property type="project" value="InterPro"/>
</dbReference>
<organism evidence="2 3">
    <name type="scientific">Ruminiclostridium herbifermentans</name>
    <dbReference type="NCBI Taxonomy" id="2488810"/>
    <lineage>
        <taxon>Bacteria</taxon>
        <taxon>Bacillati</taxon>
        <taxon>Bacillota</taxon>
        <taxon>Clostridia</taxon>
        <taxon>Eubacteriales</taxon>
        <taxon>Oscillospiraceae</taxon>
        <taxon>Ruminiclostridium</taxon>
    </lineage>
</organism>
<dbReference type="KEGG" id="rher:EHE19_012750"/>
<dbReference type="Gene3D" id="2.60.40.1190">
    <property type="match status" value="1"/>
</dbReference>
<dbReference type="InterPro" id="IPR010502">
    <property type="entry name" value="Carb-bd_dom_fam9"/>
</dbReference>
<dbReference type="SUPFAM" id="SSF49344">
    <property type="entry name" value="CBD9-like"/>
    <property type="match status" value="1"/>
</dbReference>
<dbReference type="PANTHER" id="PTHR48098">
    <property type="entry name" value="ENTEROCHELIN ESTERASE-RELATED"/>
    <property type="match status" value="1"/>
</dbReference>
<dbReference type="InterPro" id="IPR050583">
    <property type="entry name" value="Mycobacterial_A85_antigen"/>
</dbReference>
<dbReference type="InterPro" id="IPR000801">
    <property type="entry name" value="Esterase-like"/>
</dbReference>
<keyword evidence="3" id="KW-1185">Reference proteome</keyword>
<evidence type="ECO:0000259" key="1">
    <source>
        <dbReference type="Pfam" id="PF06452"/>
    </source>
</evidence>
<dbReference type="GO" id="GO:0016052">
    <property type="term" value="P:carbohydrate catabolic process"/>
    <property type="evidence" value="ECO:0007669"/>
    <property type="project" value="InterPro"/>
</dbReference>
<dbReference type="AlphaFoldDB" id="A0A4V6ENM3"/>
<sequence>MRNLKKLIAAVLAMCVLVTFSLPAFAVDNVNTDAQYLEKLNIINGDGNGVNAEYLAKGTTRIQAAVISLKLYGLLDEALKFSSEENFVDADSLAWKEGRNVLAYLKANPQLGWNGIGGDKFDPNGPATAQMIYKIVLEVLGYKAGKDYIYADTIKFAAEKGLTKISTVKGQISNANLVTALIEALNTPVAGGTKTLAEVLGYDMANIGEQEIQRVKVDANGLDASGRVVAYYGAPDDIDGEIEDAWNVAEPVKFTKISGSTDTTATLRVLWDDYAVYFLAEVKDANISDASGNVYEKDSVEFFLDEDNKRCGIYEGDDSQFRINFKNERSADHGDLTNLYSAAKVVADGYVIEGRVALSETPANGKVMGMEGQINDATGSTRIATINIFDTTGTAYQDTSKFGQLILTGKGPNSISKPNYYDLKSLVISAKDIELQRYSNGDVVDSLIKESEAAIADKASTQAQFDQLLIKLQAAIDNLVHNDLSFDEKECRDIPKAYRTSDPENIRGTIVRVDYKTNTYDQEAKDLDKYMLVYLPHGYDANDKTKKYDILYLIHGNAESQHTAFGDVNQNTELMRVVDNLIADGKMKPTIIVTPTWYNTAPFSPERQNEDGMFRIKNFHNELVKDIIPTIEGKFNVYAESTSEKDLIAARNHRAVGGFSMGSACTWFNYIYSIDYFKYYIPISLWCFQDIDSIKKEGYNFTGTDDEIRAKYLAEIAKKAGYTKDDIRIFCATGTADLAYSGMNAQVDEMKKLTDIFVYSADLRKGNFYYLTLNGGAHNWTCVNRYLYNILPDLFLDSK</sequence>
<gene>
    <name evidence="2" type="ORF">EHE19_012750</name>
</gene>
<dbReference type="Pfam" id="PF00756">
    <property type="entry name" value="Esterase"/>
    <property type="match status" value="1"/>
</dbReference>
<dbReference type="SUPFAM" id="SSF53474">
    <property type="entry name" value="alpha/beta-Hydrolases"/>
    <property type="match status" value="1"/>
</dbReference>
<feature type="domain" description="Carbohydrate-binding" evidence="1">
    <location>
        <begin position="238"/>
        <end position="409"/>
    </location>
</feature>
<proteinExistence type="predicted"/>
<accession>A0A4V6ENM3</accession>
<reference evidence="2 3" key="1">
    <citation type="submission" date="2020-09" db="EMBL/GenBank/DDBJ databases">
        <title>Characterization and genome sequencing of Ruminiclostridium sp. nov. MA18.</title>
        <authorList>
            <person name="Rettenmaier R."/>
            <person name="Kowollik M.-L."/>
            <person name="Liebl W."/>
            <person name="Zverlov V."/>
        </authorList>
    </citation>
    <scope>NUCLEOTIDE SEQUENCE [LARGE SCALE GENOMIC DNA]</scope>
    <source>
        <strain evidence="2 3">MA18</strain>
    </source>
</reference>
<dbReference type="InterPro" id="IPR029058">
    <property type="entry name" value="AB_hydrolase_fold"/>
</dbReference>
<dbReference type="EMBL" id="CP061336">
    <property type="protein sequence ID" value="QNU65773.1"/>
    <property type="molecule type" value="Genomic_DNA"/>
</dbReference>
<dbReference type="OrthoDB" id="9777383at2"/>
<evidence type="ECO:0000313" key="3">
    <source>
        <dbReference type="Proteomes" id="UP000306409"/>
    </source>
</evidence>
<protein>
    <submittedName>
        <fullName evidence="2">Esterase</fullName>
    </submittedName>
</protein>
<dbReference type="RefSeq" id="WP_137697856.1">
    <property type="nucleotide sequence ID" value="NZ_CP061336.1"/>
</dbReference>
<dbReference type="CDD" id="cd00005">
    <property type="entry name" value="CBM9_like_1"/>
    <property type="match status" value="1"/>
</dbReference>
<dbReference type="Gene3D" id="3.40.50.1820">
    <property type="entry name" value="alpha/beta hydrolase"/>
    <property type="match status" value="1"/>
</dbReference>
<name>A0A4V6ENM3_9FIRM</name>
<dbReference type="Proteomes" id="UP000306409">
    <property type="component" value="Chromosome"/>
</dbReference>
<dbReference type="Pfam" id="PF06452">
    <property type="entry name" value="CBM9_1"/>
    <property type="match status" value="1"/>
</dbReference>
<dbReference type="GO" id="GO:0030246">
    <property type="term" value="F:carbohydrate binding"/>
    <property type="evidence" value="ECO:0007669"/>
    <property type="project" value="InterPro"/>
</dbReference>
<evidence type="ECO:0000313" key="2">
    <source>
        <dbReference type="EMBL" id="QNU65773.1"/>
    </source>
</evidence>